<dbReference type="InterPro" id="IPR000064">
    <property type="entry name" value="NLP_P60_dom"/>
</dbReference>
<protein>
    <submittedName>
        <fullName evidence="7">NLP/P60 protein</fullName>
    </submittedName>
</protein>
<name>W0RH20_9BACT</name>
<keyword evidence="3" id="KW-0378">Hydrolase</keyword>
<dbReference type="eggNOG" id="COG0791">
    <property type="taxonomic scope" value="Bacteria"/>
</dbReference>
<feature type="compositionally biased region" description="Low complexity" evidence="5">
    <location>
        <begin position="100"/>
        <end position="111"/>
    </location>
</feature>
<dbReference type="OrthoDB" id="9813368at2"/>
<dbReference type="RefSeq" id="WP_025411561.1">
    <property type="nucleotide sequence ID" value="NZ_CP007128.1"/>
</dbReference>
<evidence type="ECO:0000256" key="4">
    <source>
        <dbReference type="ARBA" id="ARBA00022807"/>
    </source>
</evidence>
<organism evidence="7 8">
    <name type="scientific">Gemmatirosa kalamazoonensis</name>
    <dbReference type="NCBI Taxonomy" id="861299"/>
    <lineage>
        <taxon>Bacteria</taxon>
        <taxon>Pseudomonadati</taxon>
        <taxon>Gemmatimonadota</taxon>
        <taxon>Gemmatimonadia</taxon>
        <taxon>Gemmatimonadales</taxon>
        <taxon>Gemmatimonadaceae</taxon>
        <taxon>Gemmatirosa</taxon>
    </lineage>
</organism>
<keyword evidence="2" id="KW-0645">Protease</keyword>
<feature type="domain" description="NlpC/P60" evidence="6">
    <location>
        <begin position="181"/>
        <end position="313"/>
    </location>
</feature>
<dbReference type="PROSITE" id="PS51935">
    <property type="entry name" value="NLPC_P60"/>
    <property type="match status" value="1"/>
</dbReference>
<dbReference type="EMBL" id="CP007128">
    <property type="protein sequence ID" value="AHG90086.1"/>
    <property type="molecule type" value="Genomic_DNA"/>
</dbReference>
<evidence type="ECO:0000256" key="2">
    <source>
        <dbReference type="ARBA" id="ARBA00022670"/>
    </source>
</evidence>
<evidence type="ECO:0000256" key="3">
    <source>
        <dbReference type="ARBA" id="ARBA00022801"/>
    </source>
</evidence>
<dbReference type="GO" id="GO:0006508">
    <property type="term" value="P:proteolysis"/>
    <property type="evidence" value="ECO:0007669"/>
    <property type="project" value="UniProtKB-KW"/>
</dbReference>
<reference evidence="7 8" key="1">
    <citation type="journal article" date="2014" name="Genome Announc.">
        <title>Genome Sequence and Methylome of Soil Bacterium Gemmatirosa kalamazoonensis KBS708T, a Member of the Rarely Cultivated Gemmatimonadetes Phylum.</title>
        <authorList>
            <person name="Debruyn J.M."/>
            <person name="Radosevich M."/>
            <person name="Wommack K.E."/>
            <person name="Polson S.W."/>
            <person name="Hauser L.J."/>
            <person name="Fawaz M.N."/>
            <person name="Korlach J."/>
            <person name="Tsai Y.C."/>
        </authorList>
    </citation>
    <scope>NUCLEOTIDE SEQUENCE [LARGE SCALE GENOMIC DNA]</scope>
    <source>
        <strain evidence="7 8">KBS708</strain>
    </source>
</reference>
<dbReference type="InParanoid" id="W0RH20"/>
<proteinExistence type="inferred from homology"/>
<dbReference type="Gene3D" id="2.30.30.40">
    <property type="entry name" value="SH3 Domains"/>
    <property type="match status" value="1"/>
</dbReference>
<dbReference type="InterPro" id="IPR051202">
    <property type="entry name" value="Peptidase_C40"/>
</dbReference>
<dbReference type="STRING" id="861299.J421_2549"/>
<evidence type="ECO:0000313" key="8">
    <source>
        <dbReference type="Proteomes" id="UP000019151"/>
    </source>
</evidence>
<dbReference type="SUPFAM" id="SSF54001">
    <property type="entry name" value="Cysteine proteinases"/>
    <property type="match status" value="1"/>
</dbReference>
<dbReference type="GO" id="GO:0008234">
    <property type="term" value="F:cysteine-type peptidase activity"/>
    <property type="evidence" value="ECO:0007669"/>
    <property type="project" value="UniProtKB-KW"/>
</dbReference>
<keyword evidence="4" id="KW-0788">Thiol protease</keyword>
<feature type="region of interest" description="Disordered" evidence="5">
    <location>
        <begin position="94"/>
        <end position="120"/>
    </location>
</feature>
<dbReference type="Pfam" id="PF00877">
    <property type="entry name" value="NLPC_P60"/>
    <property type="match status" value="1"/>
</dbReference>
<sequence length="313" mass="33596">MTSPPPLVAAPAFALVRAPIAPMHAEPSVQSIQVTQTLFGHAPSVVDTDGDWHRLRTLDGYEGWTHVGYLAVLDTPTPIAVSEASLRDLLAEDVTPPPKNGNATNGNATNGANGGATGGRFDPTRLQNLLGGDAVPRFSLGCTVLAGERRLRLPLGAWVHSAQTLLDGQVIGLDELAVRFPTERDQLVRTAARWFEGTSYQWGGVTPWGADCSGLAQTVFGMHGISLPRDAWMQAKTGRDAGHDLAALEPADLLFFSDRPDRLVTHVAISAGAGRVVHLALGRGGFAYDDLLDENDPYARKLAQRFVCARRYF</sequence>
<comment type="similarity">
    <text evidence="1">Belongs to the peptidase C40 family.</text>
</comment>
<dbReference type="AlphaFoldDB" id="W0RH20"/>
<gene>
    <name evidence="7" type="ORF">J421_2549</name>
</gene>
<evidence type="ECO:0000313" key="7">
    <source>
        <dbReference type="EMBL" id="AHG90086.1"/>
    </source>
</evidence>
<dbReference type="KEGG" id="gba:J421_2549"/>
<dbReference type="PANTHER" id="PTHR47053:SF1">
    <property type="entry name" value="MUREIN DD-ENDOPEPTIDASE MEPH-RELATED"/>
    <property type="match status" value="1"/>
</dbReference>
<evidence type="ECO:0000256" key="5">
    <source>
        <dbReference type="SAM" id="MobiDB-lite"/>
    </source>
</evidence>
<dbReference type="PANTHER" id="PTHR47053">
    <property type="entry name" value="MUREIN DD-ENDOPEPTIDASE MEPH-RELATED"/>
    <property type="match status" value="1"/>
</dbReference>
<dbReference type="InterPro" id="IPR038765">
    <property type="entry name" value="Papain-like_cys_pep_sf"/>
</dbReference>
<dbReference type="Proteomes" id="UP000019151">
    <property type="component" value="Chromosome"/>
</dbReference>
<dbReference type="HOGENOM" id="CLU_016043_13_2_0"/>
<dbReference type="Gene3D" id="3.90.1720.10">
    <property type="entry name" value="endopeptidase domain like (from Nostoc punctiforme)"/>
    <property type="match status" value="1"/>
</dbReference>
<keyword evidence="8" id="KW-1185">Reference proteome</keyword>
<accession>W0RH20</accession>
<evidence type="ECO:0000256" key="1">
    <source>
        <dbReference type="ARBA" id="ARBA00007074"/>
    </source>
</evidence>
<evidence type="ECO:0000259" key="6">
    <source>
        <dbReference type="PROSITE" id="PS51935"/>
    </source>
</evidence>